<dbReference type="RefSeq" id="XP_041190067.1">
    <property type="nucleotide sequence ID" value="XM_041336415.1"/>
</dbReference>
<keyword evidence="3" id="KW-0677">Repeat</keyword>
<evidence type="ECO:0000259" key="7">
    <source>
        <dbReference type="Pfam" id="PF14500"/>
    </source>
</evidence>
<proteinExistence type="inferred from homology"/>
<gene>
    <name evidence="8" type="ORF">BJ212DRAFT_1374682</name>
</gene>
<dbReference type="GO" id="GO:0016226">
    <property type="term" value="P:iron-sulfur cluster assembly"/>
    <property type="evidence" value="ECO:0007669"/>
    <property type="project" value="UniProtKB-UniRule"/>
</dbReference>
<evidence type="ECO:0000256" key="4">
    <source>
        <dbReference type="ARBA" id="ARBA00023242"/>
    </source>
</evidence>
<dbReference type="InterPro" id="IPR029240">
    <property type="entry name" value="MMS19_N"/>
</dbReference>
<dbReference type="Pfam" id="PF12460">
    <property type="entry name" value="MMS19_C"/>
    <property type="match status" value="1"/>
</dbReference>
<dbReference type="GO" id="GO:0005634">
    <property type="term" value="C:nucleus"/>
    <property type="evidence" value="ECO:0007669"/>
    <property type="project" value="UniProtKB-SubCell"/>
</dbReference>
<keyword evidence="4 5" id="KW-0539">Nucleus</keyword>
<dbReference type="SUPFAM" id="SSF48371">
    <property type="entry name" value="ARM repeat"/>
    <property type="match status" value="1"/>
</dbReference>
<evidence type="ECO:0000256" key="2">
    <source>
        <dbReference type="ARBA" id="ARBA00009340"/>
    </source>
</evidence>
<dbReference type="PANTHER" id="PTHR12891">
    <property type="entry name" value="DNA REPAIR/TRANSCRIPTION PROTEIN MET18/MMS19"/>
    <property type="match status" value="1"/>
</dbReference>
<evidence type="ECO:0000256" key="5">
    <source>
        <dbReference type="RuleBase" id="RU367072"/>
    </source>
</evidence>
<protein>
    <recommendedName>
        <fullName evidence="5">MMS19 nucleotide excision repair protein</fullName>
    </recommendedName>
</protein>
<keyword evidence="9" id="KW-1185">Reference proteome</keyword>
<dbReference type="InterPro" id="IPR011989">
    <property type="entry name" value="ARM-like"/>
</dbReference>
<dbReference type="Gene3D" id="1.25.10.10">
    <property type="entry name" value="Leucine-rich Repeat Variant"/>
    <property type="match status" value="1"/>
</dbReference>
<dbReference type="InterPro" id="IPR039920">
    <property type="entry name" value="MMS19"/>
</dbReference>
<keyword evidence="5" id="KW-0234">DNA repair</keyword>
<keyword evidence="5" id="KW-0227">DNA damage</keyword>
<feature type="domain" description="MMS19 C-terminal" evidence="6">
    <location>
        <begin position="531"/>
        <end position="969"/>
    </location>
</feature>
<dbReference type="EMBL" id="JABBWG010000029">
    <property type="protein sequence ID" value="KAG1811468.1"/>
    <property type="molecule type" value="Genomic_DNA"/>
</dbReference>
<dbReference type="OrthoDB" id="342900at2759"/>
<comment type="similarity">
    <text evidence="2 5">Belongs to the MET18/MMS19 family.</text>
</comment>
<reference evidence="8" key="1">
    <citation type="journal article" date="2020" name="New Phytol.">
        <title>Comparative genomics reveals dynamic genome evolution in host specialist ectomycorrhizal fungi.</title>
        <authorList>
            <person name="Lofgren L.A."/>
            <person name="Nguyen N.H."/>
            <person name="Vilgalys R."/>
            <person name="Ruytinx J."/>
            <person name="Liao H.L."/>
            <person name="Branco S."/>
            <person name="Kuo A."/>
            <person name="LaButti K."/>
            <person name="Lipzen A."/>
            <person name="Andreopoulos W."/>
            <person name="Pangilinan J."/>
            <person name="Riley R."/>
            <person name="Hundley H."/>
            <person name="Na H."/>
            <person name="Barry K."/>
            <person name="Grigoriev I.V."/>
            <person name="Stajich J.E."/>
            <person name="Kennedy P.G."/>
        </authorList>
    </citation>
    <scope>NUCLEOTIDE SEQUENCE</scope>
    <source>
        <strain evidence="8">MN1</strain>
    </source>
</reference>
<comment type="subcellular location">
    <subcellularLocation>
        <location evidence="1 5">Nucleus</location>
    </subcellularLocation>
</comment>
<accession>A0A9P7E5R8</accession>
<comment type="function">
    <text evidence="5">Key component of the cytosolic iron-sulfur protein assembly (CIA) complex, a multiprotein complex that mediates the incorporation of iron-sulfur cluster into apoproteins specifically involved in DNA metabolism and genomic integrity. In the CIA complex, MMS19 acts as an adapter between early-acting CIA components and a subset of cellular target iron-sulfur proteins.</text>
</comment>
<name>A0A9P7E5R8_9AGAM</name>
<dbReference type="AlphaFoldDB" id="A0A9P7E5R8"/>
<dbReference type="GeneID" id="64630432"/>
<evidence type="ECO:0000313" key="9">
    <source>
        <dbReference type="Proteomes" id="UP000807769"/>
    </source>
</evidence>
<evidence type="ECO:0000259" key="6">
    <source>
        <dbReference type="Pfam" id="PF12460"/>
    </source>
</evidence>
<dbReference type="GO" id="GO:0006281">
    <property type="term" value="P:DNA repair"/>
    <property type="evidence" value="ECO:0007669"/>
    <property type="project" value="UniProtKB-UniRule"/>
</dbReference>
<feature type="domain" description="MMS19 N-terminal" evidence="7">
    <location>
        <begin position="38"/>
        <end position="298"/>
    </location>
</feature>
<dbReference type="InterPro" id="IPR016024">
    <property type="entry name" value="ARM-type_fold"/>
</dbReference>
<organism evidence="8 9">
    <name type="scientific">Suillus subaureus</name>
    <dbReference type="NCBI Taxonomy" id="48587"/>
    <lineage>
        <taxon>Eukaryota</taxon>
        <taxon>Fungi</taxon>
        <taxon>Dikarya</taxon>
        <taxon>Basidiomycota</taxon>
        <taxon>Agaricomycotina</taxon>
        <taxon>Agaricomycetes</taxon>
        <taxon>Agaricomycetidae</taxon>
        <taxon>Boletales</taxon>
        <taxon>Suillineae</taxon>
        <taxon>Suillaceae</taxon>
        <taxon>Suillus</taxon>
    </lineage>
</organism>
<dbReference type="GO" id="GO:0097361">
    <property type="term" value="C:cytosolic [4Fe-4S] assembly targeting complex"/>
    <property type="evidence" value="ECO:0007669"/>
    <property type="project" value="UniProtKB-UniRule"/>
</dbReference>
<dbReference type="GO" id="GO:0051604">
    <property type="term" value="P:protein maturation"/>
    <property type="evidence" value="ECO:0007669"/>
    <property type="project" value="UniProtKB-UniRule"/>
</dbReference>
<dbReference type="InterPro" id="IPR024687">
    <property type="entry name" value="MMS19_C"/>
</dbReference>
<dbReference type="Proteomes" id="UP000807769">
    <property type="component" value="Unassembled WGS sequence"/>
</dbReference>
<evidence type="ECO:0000256" key="3">
    <source>
        <dbReference type="ARBA" id="ARBA00022737"/>
    </source>
</evidence>
<dbReference type="PANTHER" id="PTHR12891:SF0">
    <property type="entry name" value="MMS19 NUCLEOTIDE EXCISION REPAIR PROTEIN HOMOLOG"/>
    <property type="match status" value="1"/>
</dbReference>
<dbReference type="Pfam" id="PF14500">
    <property type="entry name" value="MMS19_N"/>
    <property type="match status" value="1"/>
</dbReference>
<evidence type="ECO:0000313" key="8">
    <source>
        <dbReference type="EMBL" id="KAG1811468.1"/>
    </source>
</evidence>
<sequence>MATAERLVRSWMASEKDSEVDESVAGISSGQLTLLEIIRALGEFLTSEEDRLRTKGVEFLSSVLGRCPHERLNRQAIRVLTTFYCSKLEDLETIIPALNGLSYLVKFPNIQSAEVKDVLNAIFANVKMRALVQSTRFFVFSIVDSLIASHRDTLKEMGSTFLAGYVNLAVGEKDPRNLMLAFAIARVVLVEFDTHARIEDFFDITFCYFPITFRPPPDDPYGISADDLKQSLRLCLSATPAFGLLGIPVFLEKLTAGSPSTKRDTLHAMDVCLPVYGSTVSREFGKKIWSSLKLEIFQPTDPDTEHSALNTLQVLVRTMHTDKSQDAVSEDSITGLARDMCSECMQALKEPEKAPARAAMKVVCAFARADEISMTQNEVSNRASVVMLLTELIEACWGDATNASISQSSHSTLSPLTASKDALLGLLIVSLKAPATCLPALHGLTALVRTPELVADDELGYIVLEVSELLRKEPDEVEDVTTDTLALLSAIAGIAPHHLSSQTLPILISFLPDVTPSRDATTQRAFYWRALSSLSALCVQPQLFETLVVRLIAKLDLLCAISPTRTIDQESTTAYAHAILTALANTLDVKVSSKDVDVPKYAEQLLPHMFKLYLDAALASSEVVAIAADPRLLQVGARIIRLVSQTLNVARQEKLVAAVFAAYTQGDVKLITGGLLNSTTLFAPLHASATFTFPSYIPRQRNSFTLFSSAIVSLRKEVRMPVDNLSTFLSELVAWSDNPSSTAFQREAAVPHVSDFLTFQLEGYSSSALKNTSIPAEARKNAINTWISVTRALLVRSHPSANAFIDHLFELLDDSTVDWDAARAIGLLASEDVVLTKRNNAVFKILHVQKYFNAVMPRLLEGVKGSRKETAYLVALAYLINVVPKAVYVTQMPSLMPILLRGLDLDDPSIRSHIINTLSNNIEITSADKDAVSMYASTLVLAMLKNCMYSEMPDPGVRAAALKYLALLPGTVRYDLLHPYKTRVLKELAKVLDDPKRAVRKEAVIARYGMITFSDELVSFYVS</sequence>
<comment type="caution">
    <text evidence="8">The sequence shown here is derived from an EMBL/GenBank/DDBJ whole genome shotgun (WGS) entry which is preliminary data.</text>
</comment>
<evidence type="ECO:0000256" key="1">
    <source>
        <dbReference type="ARBA" id="ARBA00004123"/>
    </source>
</evidence>